<accession>A0AAV4C6P1</accession>
<feature type="region of interest" description="Disordered" evidence="1">
    <location>
        <begin position="99"/>
        <end position="139"/>
    </location>
</feature>
<evidence type="ECO:0000256" key="1">
    <source>
        <dbReference type="SAM" id="MobiDB-lite"/>
    </source>
</evidence>
<name>A0AAV4C6P1_9GAST</name>
<dbReference type="AlphaFoldDB" id="A0AAV4C6P1"/>
<keyword evidence="3" id="KW-1185">Reference proteome</keyword>
<dbReference type="Proteomes" id="UP000735302">
    <property type="component" value="Unassembled WGS sequence"/>
</dbReference>
<reference evidence="2 3" key="1">
    <citation type="journal article" date="2021" name="Elife">
        <title>Chloroplast acquisition without the gene transfer in kleptoplastic sea slugs, Plakobranchus ocellatus.</title>
        <authorList>
            <person name="Maeda T."/>
            <person name="Takahashi S."/>
            <person name="Yoshida T."/>
            <person name="Shimamura S."/>
            <person name="Takaki Y."/>
            <person name="Nagai Y."/>
            <person name="Toyoda A."/>
            <person name="Suzuki Y."/>
            <person name="Arimoto A."/>
            <person name="Ishii H."/>
            <person name="Satoh N."/>
            <person name="Nishiyama T."/>
            <person name="Hasebe M."/>
            <person name="Maruyama T."/>
            <person name="Minagawa J."/>
            <person name="Obokata J."/>
            <person name="Shigenobu S."/>
        </authorList>
    </citation>
    <scope>NUCLEOTIDE SEQUENCE [LARGE SCALE GENOMIC DNA]</scope>
</reference>
<evidence type="ECO:0000313" key="2">
    <source>
        <dbReference type="EMBL" id="GFO27365.1"/>
    </source>
</evidence>
<comment type="caution">
    <text evidence="2">The sequence shown here is derived from an EMBL/GenBank/DDBJ whole genome shotgun (WGS) entry which is preliminary data.</text>
</comment>
<sequence>MLRCVWGEVKGFVIVICFHYTGFRKEPSDLANQQAEGKNDCNLLQTETDDGEMRNIYDSLKELIIGGSALHEFCWVDNNIVVCEEASIKDIAFIVQGNPESNSEGEEVDTDSNDNGFWKKNGDSSTTPHRPFPCNRKCR</sequence>
<gene>
    <name evidence="2" type="ORF">PoB_005387000</name>
</gene>
<organism evidence="2 3">
    <name type="scientific">Plakobranchus ocellatus</name>
    <dbReference type="NCBI Taxonomy" id="259542"/>
    <lineage>
        <taxon>Eukaryota</taxon>
        <taxon>Metazoa</taxon>
        <taxon>Spiralia</taxon>
        <taxon>Lophotrochozoa</taxon>
        <taxon>Mollusca</taxon>
        <taxon>Gastropoda</taxon>
        <taxon>Heterobranchia</taxon>
        <taxon>Euthyneura</taxon>
        <taxon>Panpulmonata</taxon>
        <taxon>Sacoglossa</taxon>
        <taxon>Placobranchoidea</taxon>
        <taxon>Plakobranchidae</taxon>
        <taxon>Plakobranchus</taxon>
    </lineage>
</organism>
<evidence type="ECO:0000313" key="3">
    <source>
        <dbReference type="Proteomes" id="UP000735302"/>
    </source>
</evidence>
<protein>
    <submittedName>
        <fullName evidence="2">Uncharacterized protein</fullName>
    </submittedName>
</protein>
<proteinExistence type="predicted"/>
<dbReference type="EMBL" id="BLXT01005922">
    <property type="protein sequence ID" value="GFO27365.1"/>
    <property type="molecule type" value="Genomic_DNA"/>
</dbReference>
<feature type="compositionally biased region" description="Acidic residues" evidence="1">
    <location>
        <begin position="103"/>
        <end position="112"/>
    </location>
</feature>